<sequence length="369" mass="40218">MNTRALHPLDETLMHQVPWPFGFAGTSDPRFYDRYWFAGVDPAGDAGFISGMALYKNIGVCDGYGAVQRGGRQFNSRWSRPLTTATAQSAVGDLAVAILEPYRTVRVAWSGDSTPLAADLVFTSAFDPYTEEHYLDASTGRVTQEITRYNQIGRWDGWLSIDGVRISVDDWWAVRDHSWGVRPGVGGIDRSVADPAARTAAPMMHTVLYAATADFCVCVSRRENQRGTVTYLDGEVIGVDGRHSTVVIADVTTEFVPGTRTYRSVRLEVETDAGARHDIVATPLLDPWAYAGTGYDGGYRDGRGLGVPRGDLVEHDVYELVPPEAVLLDGDPTPSGHREQFAKIVVDGVTTTGYCTVMARGSLPHRGIG</sequence>
<name>A0ABU4DBH1_9ACTN</name>
<protein>
    <submittedName>
        <fullName evidence="1">Uncharacterized protein</fullName>
    </submittedName>
</protein>
<accession>A0ABU4DBH1</accession>
<keyword evidence="2" id="KW-1185">Reference proteome</keyword>
<gene>
    <name evidence="1" type="ORF">R3P94_07020</name>
</gene>
<evidence type="ECO:0000313" key="1">
    <source>
        <dbReference type="EMBL" id="MDV6307086.1"/>
    </source>
</evidence>
<comment type="caution">
    <text evidence="1">The sequence shown here is derived from an EMBL/GenBank/DDBJ whole genome shotgun (WGS) entry which is preliminary data.</text>
</comment>
<dbReference type="EMBL" id="JAWLKI010000005">
    <property type="protein sequence ID" value="MDV6307086.1"/>
    <property type="molecule type" value="Genomic_DNA"/>
</dbReference>
<reference evidence="1 2" key="1">
    <citation type="submission" date="2023-10" db="EMBL/GenBank/DDBJ databases">
        <title>Development of a sustainable strategy for remediation of hydrocarbon-contaminated territories based on the waste exchange concept.</title>
        <authorList>
            <person name="Krivoruchko A."/>
        </authorList>
    </citation>
    <scope>NUCLEOTIDE SEQUENCE [LARGE SCALE GENOMIC DNA]</scope>
    <source>
        <strain evidence="1 2">IEGM 1266</strain>
    </source>
</reference>
<proteinExistence type="predicted"/>
<dbReference type="Proteomes" id="UP001185779">
    <property type="component" value="Unassembled WGS sequence"/>
</dbReference>
<evidence type="ECO:0000313" key="2">
    <source>
        <dbReference type="Proteomes" id="UP001185779"/>
    </source>
</evidence>
<dbReference type="RefSeq" id="WP_268897164.1">
    <property type="nucleotide sequence ID" value="NZ_JAPTHJ010000051.1"/>
</dbReference>
<organism evidence="1 2">
    <name type="scientific">Gordonia amicalis</name>
    <dbReference type="NCBI Taxonomy" id="89053"/>
    <lineage>
        <taxon>Bacteria</taxon>
        <taxon>Bacillati</taxon>
        <taxon>Actinomycetota</taxon>
        <taxon>Actinomycetes</taxon>
        <taxon>Mycobacteriales</taxon>
        <taxon>Gordoniaceae</taxon>
        <taxon>Gordonia</taxon>
    </lineage>
</organism>